<proteinExistence type="predicted"/>
<evidence type="ECO:0000256" key="2">
    <source>
        <dbReference type="ARBA" id="ARBA00022679"/>
    </source>
</evidence>
<dbReference type="Pfam" id="PF14393">
    <property type="entry name" value="DUF4422"/>
    <property type="match status" value="1"/>
</dbReference>
<feature type="domain" description="DUF4422" evidence="4">
    <location>
        <begin position="381"/>
        <end position="618"/>
    </location>
</feature>
<keyword evidence="6" id="KW-1185">Reference proteome</keyword>
<evidence type="ECO:0000256" key="1">
    <source>
        <dbReference type="ARBA" id="ARBA00022676"/>
    </source>
</evidence>
<dbReference type="Pfam" id="PF01501">
    <property type="entry name" value="Glyco_transf_8"/>
    <property type="match status" value="1"/>
</dbReference>
<dbReference type="InterPro" id="IPR029044">
    <property type="entry name" value="Nucleotide-diphossugar_trans"/>
</dbReference>
<dbReference type="PANTHER" id="PTHR13778:SF47">
    <property type="entry name" value="LIPOPOLYSACCHARIDE 1,3-GALACTOSYLTRANSFERASE"/>
    <property type="match status" value="1"/>
</dbReference>
<dbReference type="EMBL" id="JARBFT010000011">
    <property type="protein sequence ID" value="MDE1515550.1"/>
    <property type="molecule type" value="Genomic_DNA"/>
</dbReference>
<keyword evidence="1" id="KW-0328">Glycosyltransferase</keyword>
<evidence type="ECO:0000313" key="6">
    <source>
        <dbReference type="Proteomes" id="UP001216189"/>
    </source>
</evidence>
<dbReference type="CDD" id="cd04194">
    <property type="entry name" value="GT8_A4GalT_like"/>
    <property type="match status" value="1"/>
</dbReference>
<evidence type="ECO:0000256" key="3">
    <source>
        <dbReference type="ARBA" id="ARBA00022723"/>
    </source>
</evidence>
<name>A0ABT5V5E1_9VIBR</name>
<dbReference type="InterPro" id="IPR050748">
    <property type="entry name" value="Glycosyltrans_8_dom-fam"/>
</dbReference>
<evidence type="ECO:0000259" key="4">
    <source>
        <dbReference type="Pfam" id="PF14393"/>
    </source>
</evidence>
<sequence length="1006" mass="118504">MNKICYLHLGMPKTASTSIQDTLYKNKKKIKEKFGIHYFFECIDGLESSTNCGLTLMKALRFYNREIKIKLFSGFLNPSCDRDIDHYENFIRQLKENEKILISSEILFYEDSSVLIELNKIILSHGYEIKPIIYAREPSSYLSSIFQQMIKVTPPNRSLTVQLKNQLCHMEKIIKLYDGQLILREFNKKIFHCGNIISDFLNILGVNDGYDEIEEVRSNEGLSRLSVSIGYMLHKHQIPMDLDIEKRYDPVHTFFLNELNSSVLNKHSKFELVNNCFDEEYGISKYNSILMSKYKVSFDEKQKYKSVDFDELLTVCDSNLIELLEEAESKLNDLGYLVNRVKYKNKMNTYELLLRIKSTYKLIYGIRMEMYLSSLEKKNIKIYTTHYKKDQIIDSGIITPIHVGCNTSDNSYYEVDDCSGDNISQRNATFCELTAHYWVWKNKLDSNYIGFMHHRRHLCFNENNHDKKNAWGLMCYQEINDDYITRCGLDDKTIQKCLMNNDILIAEQWDVRITGNKNNYDLYKNTSFLHIEDYDKALNILIHKYPEYKYYVDEYNNSHSGFYTNIFIMQKDIFVEYAEWIFSILFELEKCIDTSKYSDDEKRVIGHVAERLVGIYMLKLLREGKYRIKELKRTIVQDTTPKNNKLSKLDVKIKAIASFTQDEKYVPIVVNFNEDYAFVAAACMQSIICNISSNHNYEIFILGNKISDKSIRRYHEMVEFIPNVVLSYIEIGNQSFVEQLQTNQYFSVETYFRLFIPKIFSNFKKVIYLDVDMIVNKDLSELLQVNLSDACIAAVPCYVMKSFVENKVVSNNETGNLSASDYLKNILKIENTHNYIQAGLIVFDNYKLNDFNFIEKVISEVNCTYWFLDQDIINKILSGRIKTLPYNWNVMHGNEDVTQFIKLLPENEKHKYLEARKEPYIVHYAGPAKPWDNKDVEYSDLFWNYLQKTIWFTDIVFYSLHSGNNKSSGAISIYKKIARKIFEMIFPYGSERRVIFSRYYKRIRGL</sequence>
<dbReference type="SUPFAM" id="SSF53448">
    <property type="entry name" value="Nucleotide-diphospho-sugar transferases"/>
    <property type="match status" value="1"/>
</dbReference>
<dbReference type="InterPro" id="IPR025536">
    <property type="entry name" value="DUF4422"/>
</dbReference>
<dbReference type="Proteomes" id="UP001216189">
    <property type="component" value="Unassembled WGS sequence"/>
</dbReference>
<protein>
    <submittedName>
        <fullName evidence="5">DUF4422 domain-containing protein</fullName>
    </submittedName>
</protein>
<accession>A0ABT5V5E1</accession>
<dbReference type="PANTHER" id="PTHR13778">
    <property type="entry name" value="GLYCOSYLTRANSFERASE 8 DOMAIN-CONTAINING PROTEIN"/>
    <property type="match status" value="1"/>
</dbReference>
<organism evidence="5 6">
    <name type="scientific">Vibrio chanodichtyis</name>
    <dbReference type="NCBI Taxonomy" id="3027932"/>
    <lineage>
        <taxon>Bacteria</taxon>
        <taxon>Pseudomonadati</taxon>
        <taxon>Pseudomonadota</taxon>
        <taxon>Gammaproteobacteria</taxon>
        <taxon>Vibrionales</taxon>
        <taxon>Vibrionaceae</taxon>
        <taxon>Vibrio</taxon>
    </lineage>
</organism>
<reference evidence="5 6" key="1">
    <citation type="submission" date="2023-02" db="EMBL/GenBank/DDBJ databases">
        <title>Vibrio intestini sp. nov., a close relative of Vibrio cholerae isolated from the intestine of Healthy Culter dabryi.</title>
        <authorList>
            <person name="Wu N."/>
        </authorList>
    </citation>
    <scope>NUCLEOTIDE SEQUENCE [LARGE SCALE GENOMIC DNA]</scope>
    <source>
        <strain evidence="5 6">DSL-7</strain>
    </source>
</reference>
<dbReference type="Gene3D" id="3.90.550.10">
    <property type="entry name" value="Spore Coat Polysaccharide Biosynthesis Protein SpsA, Chain A"/>
    <property type="match status" value="1"/>
</dbReference>
<keyword evidence="2" id="KW-0808">Transferase</keyword>
<keyword evidence="3" id="KW-0479">Metal-binding</keyword>
<gene>
    <name evidence="5" type="ORF">PUN32_11065</name>
</gene>
<dbReference type="RefSeq" id="WP_274723270.1">
    <property type="nucleotide sequence ID" value="NZ_JARBFT010000011.1"/>
</dbReference>
<evidence type="ECO:0000313" key="5">
    <source>
        <dbReference type="EMBL" id="MDE1515550.1"/>
    </source>
</evidence>
<comment type="caution">
    <text evidence="5">The sequence shown here is derived from an EMBL/GenBank/DDBJ whole genome shotgun (WGS) entry which is preliminary data.</text>
</comment>
<dbReference type="InterPro" id="IPR002495">
    <property type="entry name" value="Glyco_trans_8"/>
</dbReference>